<evidence type="ECO:0000256" key="1">
    <source>
        <dbReference type="SAM" id="Phobius"/>
    </source>
</evidence>
<keyword evidence="3" id="KW-1185">Reference proteome</keyword>
<feature type="transmembrane region" description="Helical" evidence="1">
    <location>
        <begin position="26"/>
        <end position="46"/>
    </location>
</feature>
<keyword evidence="1" id="KW-0812">Transmembrane</keyword>
<sequence length="185" mass="20094">MNAESDAQESEAAMQAHTRTRGARGLVAAIGPALALVLALVLAAGLSACGVQGDSAEDALNDWEAAEFWQVGDNSAPKRVLSREKDIDRFMDRLHLDRWRPTSIPADTQPAATVVFKKYPKKVCWIVCIPDQVDRSKPMETEGQMLLYPSESAVRMNVGPVRLSLSVPSGDMDALLSYLPATGRQ</sequence>
<reference evidence="2 3" key="1">
    <citation type="journal article" date="2023" name="Microbiol. Spectr.">
        <title>Symbiosis of Carpenter Bees with Uncharacterized Lactic Acid Bacteria Showing NAD Auxotrophy.</title>
        <authorList>
            <person name="Kawasaki S."/>
            <person name="Ozawa K."/>
            <person name="Mori T."/>
            <person name="Yamamoto A."/>
            <person name="Ito M."/>
            <person name="Ohkuma M."/>
            <person name="Sakamoto M."/>
            <person name="Matsutani M."/>
        </authorList>
    </citation>
    <scope>NUCLEOTIDE SEQUENCE [LARGE SCALE GENOMIC DNA]</scope>
    <source>
        <strain evidence="2 3">Kim37-2</strain>
    </source>
</reference>
<evidence type="ECO:0000313" key="2">
    <source>
        <dbReference type="EMBL" id="BDR52258.1"/>
    </source>
</evidence>
<protein>
    <submittedName>
        <fullName evidence="2">Uncharacterized protein</fullName>
    </submittedName>
</protein>
<evidence type="ECO:0000313" key="3">
    <source>
        <dbReference type="Proteomes" id="UP001321766"/>
    </source>
</evidence>
<dbReference type="EMBL" id="AP026798">
    <property type="protein sequence ID" value="BDR52258.1"/>
    <property type="molecule type" value="Genomic_DNA"/>
</dbReference>
<gene>
    <name evidence="2" type="ORF">KIM372_01650</name>
</gene>
<dbReference type="Proteomes" id="UP001321766">
    <property type="component" value="Chromosome"/>
</dbReference>
<keyword evidence="1" id="KW-0472">Membrane</keyword>
<organism evidence="2 3">
    <name type="scientific">Bombiscardovia nodaiensis</name>
    <dbReference type="NCBI Taxonomy" id="2932181"/>
    <lineage>
        <taxon>Bacteria</taxon>
        <taxon>Bacillati</taxon>
        <taxon>Actinomycetota</taxon>
        <taxon>Actinomycetes</taxon>
        <taxon>Bifidobacteriales</taxon>
        <taxon>Bifidobacteriaceae</taxon>
        <taxon>Bombiscardovia</taxon>
    </lineage>
</organism>
<proteinExistence type="predicted"/>
<keyword evidence="1" id="KW-1133">Transmembrane helix</keyword>
<accession>A0ABN6S9Y3</accession>
<name>A0ABN6S9Y3_9BIFI</name>